<dbReference type="InterPro" id="IPR036388">
    <property type="entry name" value="WH-like_DNA-bd_sf"/>
</dbReference>
<dbReference type="Proteomes" id="UP001246372">
    <property type="component" value="Unassembled WGS sequence"/>
</dbReference>
<dbReference type="RefSeq" id="WP_315651953.1">
    <property type="nucleotide sequence ID" value="NZ_JAVXZY010000007.1"/>
</dbReference>
<evidence type="ECO:0000313" key="3">
    <source>
        <dbReference type="Proteomes" id="UP001246372"/>
    </source>
</evidence>
<dbReference type="Pfam" id="PF00126">
    <property type="entry name" value="HTH_1"/>
    <property type="match status" value="1"/>
</dbReference>
<evidence type="ECO:0000259" key="1">
    <source>
        <dbReference type="Pfam" id="PF00126"/>
    </source>
</evidence>
<evidence type="ECO:0000313" key="2">
    <source>
        <dbReference type="EMBL" id="MDT9001068.1"/>
    </source>
</evidence>
<protein>
    <submittedName>
        <fullName evidence="2">LysR family transcriptional regulator</fullName>
    </submittedName>
</protein>
<dbReference type="InterPro" id="IPR000847">
    <property type="entry name" value="LysR_HTH_N"/>
</dbReference>
<dbReference type="InterPro" id="IPR051815">
    <property type="entry name" value="Molybdate_resp_trans_reg"/>
</dbReference>
<dbReference type="PANTHER" id="PTHR30432:SF1">
    <property type="entry name" value="DNA-BINDING TRANSCRIPTIONAL DUAL REGULATOR MODE"/>
    <property type="match status" value="1"/>
</dbReference>
<keyword evidence="3" id="KW-1185">Reference proteome</keyword>
<dbReference type="EMBL" id="JAVXZY010000007">
    <property type="protein sequence ID" value="MDT9001068.1"/>
    <property type="molecule type" value="Genomic_DNA"/>
</dbReference>
<sequence length="125" mass="13270">MVKPAPSRPAPASFKFRIRVTAGEVIAIGPGKIALLEALAETRSITAAAKAQGMSYRRAWLLIDELNQALREPAVRSASGGAQGGGSELTEFGQQLIALYRAIEAQAQAACKTEIRQLLKMLAPP</sequence>
<dbReference type="Gene3D" id="1.10.10.10">
    <property type="entry name" value="Winged helix-like DNA-binding domain superfamily/Winged helix DNA-binding domain"/>
    <property type="match status" value="1"/>
</dbReference>
<proteinExistence type="predicted"/>
<gene>
    <name evidence="2" type="ORF">RQP53_17450</name>
</gene>
<dbReference type="InterPro" id="IPR036390">
    <property type="entry name" value="WH_DNA-bd_sf"/>
</dbReference>
<dbReference type="PANTHER" id="PTHR30432">
    <property type="entry name" value="TRANSCRIPTIONAL REGULATOR MODE"/>
    <property type="match status" value="1"/>
</dbReference>
<organism evidence="2 3">
    <name type="scientific">Roseateles aquae</name>
    <dbReference type="NCBI Taxonomy" id="3077235"/>
    <lineage>
        <taxon>Bacteria</taxon>
        <taxon>Pseudomonadati</taxon>
        <taxon>Pseudomonadota</taxon>
        <taxon>Betaproteobacteria</taxon>
        <taxon>Burkholderiales</taxon>
        <taxon>Sphaerotilaceae</taxon>
        <taxon>Roseateles</taxon>
    </lineage>
</organism>
<name>A0ABU3PER6_9BURK</name>
<reference evidence="2" key="1">
    <citation type="submission" date="2023-09" db="EMBL/GenBank/DDBJ databases">
        <title>Paucibacter sp. APW11 Genome sequencing and assembly.</title>
        <authorList>
            <person name="Kim I."/>
        </authorList>
    </citation>
    <scope>NUCLEOTIDE SEQUENCE</scope>
    <source>
        <strain evidence="2">APW11</strain>
    </source>
</reference>
<comment type="caution">
    <text evidence="2">The sequence shown here is derived from an EMBL/GenBank/DDBJ whole genome shotgun (WGS) entry which is preliminary data.</text>
</comment>
<accession>A0ABU3PER6</accession>
<feature type="domain" description="HTH lysR-type" evidence="1">
    <location>
        <begin position="33"/>
        <end position="94"/>
    </location>
</feature>
<dbReference type="SUPFAM" id="SSF46785">
    <property type="entry name" value="Winged helix' DNA-binding domain"/>
    <property type="match status" value="1"/>
</dbReference>